<name>A0A3A6PHJ6_9BACL</name>
<evidence type="ECO:0000256" key="1">
    <source>
        <dbReference type="SAM" id="Phobius"/>
    </source>
</evidence>
<dbReference type="AlphaFoldDB" id="A0A3A6PHJ6"/>
<dbReference type="Proteomes" id="UP000267798">
    <property type="component" value="Unassembled WGS sequence"/>
</dbReference>
<keyword evidence="1" id="KW-0472">Membrane</keyword>
<organism evidence="2 3">
    <name type="scientific">Paenibacillus pinisoli</name>
    <dbReference type="NCBI Taxonomy" id="1276110"/>
    <lineage>
        <taxon>Bacteria</taxon>
        <taxon>Bacillati</taxon>
        <taxon>Bacillota</taxon>
        <taxon>Bacilli</taxon>
        <taxon>Bacillales</taxon>
        <taxon>Paenibacillaceae</taxon>
        <taxon>Paenibacillus</taxon>
    </lineage>
</organism>
<feature type="transmembrane region" description="Helical" evidence="1">
    <location>
        <begin position="21"/>
        <end position="41"/>
    </location>
</feature>
<dbReference type="EMBL" id="QXQB01000005">
    <property type="protein sequence ID" value="RJX37649.1"/>
    <property type="molecule type" value="Genomic_DNA"/>
</dbReference>
<dbReference type="RefSeq" id="WP_120113574.1">
    <property type="nucleotide sequence ID" value="NZ_QXQB01000005.1"/>
</dbReference>
<comment type="caution">
    <text evidence="2">The sequence shown here is derived from an EMBL/GenBank/DDBJ whole genome shotgun (WGS) entry which is preliminary data.</text>
</comment>
<evidence type="ECO:0000313" key="2">
    <source>
        <dbReference type="EMBL" id="RJX37649.1"/>
    </source>
</evidence>
<gene>
    <name evidence="2" type="ORF">D3P09_22000</name>
</gene>
<accession>A0A3A6PHJ6</accession>
<keyword evidence="1" id="KW-1133">Transmembrane helix</keyword>
<feature type="transmembrane region" description="Helical" evidence="1">
    <location>
        <begin position="47"/>
        <end position="66"/>
    </location>
</feature>
<dbReference type="OrthoDB" id="9876171at2"/>
<reference evidence="2 3" key="1">
    <citation type="submission" date="2018-09" db="EMBL/GenBank/DDBJ databases">
        <title>Paenibacillus aracenensis nov. sp. isolated from a cave in southern Spain.</title>
        <authorList>
            <person name="Jurado V."/>
            <person name="Gutierrez-Patricio S."/>
            <person name="Gonzalez-Pimentel J.L."/>
            <person name="Miller A.Z."/>
            <person name="Laiz L."/>
            <person name="Saiz-Jimenez C."/>
        </authorList>
    </citation>
    <scope>NUCLEOTIDE SEQUENCE [LARGE SCALE GENOMIC DNA]</scope>
    <source>
        <strain evidence="2 3">JCM 19203</strain>
    </source>
</reference>
<sequence>MSIRWRDTRFDMHHFHTWRTFTLTVIMQLSLLLSIWTAFLIESNWKVSVMSLTILISIIALVWQVIETRKTKPFKMAKDQLQYGALIITLDNIDEIAIAGNLITIKLVHKIRSYSLLRLRLKHKNEAKALYGALQLFCSEHLVELKVESHTVSKEAV</sequence>
<proteinExistence type="predicted"/>
<protein>
    <submittedName>
        <fullName evidence="2">Uncharacterized protein</fullName>
    </submittedName>
</protein>
<keyword evidence="1" id="KW-0812">Transmembrane</keyword>
<evidence type="ECO:0000313" key="3">
    <source>
        <dbReference type="Proteomes" id="UP000267798"/>
    </source>
</evidence>
<keyword evidence="3" id="KW-1185">Reference proteome</keyword>